<name>A0A3S8ZAS0_9ACTO</name>
<evidence type="ECO:0000256" key="1">
    <source>
        <dbReference type="SAM" id="MobiDB-lite"/>
    </source>
</evidence>
<feature type="region of interest" description="Disordered" evidence="1">
    <location>
        <begin position="17"/>
        <end position="72"/>
    </location>
</feature>
<keyword evidence="3" id="KW-1185">Reference proteome</keyword>
<accession>A0A3S8ZAS0</accession>
<dbReference type="OrthoDB" id="3267942at2"/>
<sequence>MRKRRRAVYLSRVDRERLERGEISAPEEALHKDDPVPTPPVGSEGTAGAPKKKVTGLSARDREILAERPPHW</sequence>
<evidence type="ECO:0000313" key="2">
    <source>
        <dbReference type="EMBL" id="AZN30557.1"/>
    </source>
</evidence>
<proteinExistence type="predicted"/>
<feature type="compositionally biased region" description="Basic and acidic residues" evidence="1">
    <location>
        <begin position="59"/>
        <end position="72"/>
    </location>
</feature>
<protein>
    <submittedName>
        <fullName evidence="2">Uncharacterized protein</fullName>
    </submittedName>
</protein>
<reference evidence="2 3" key="1">
    <citation type="submission" date="2018-12" db="EMBL/GenBank/DDBJ databases">
        <title>Complete genome sequence of Flaviflexus salsibiostraticola KCTC 33148.</title>
        <authorList>
            <person name="Bae J.-W."/>
        </authorList>
    </citation>
    <scope>NUCLEOTIDE SEQUENCE [LARGE SCALE GENOMIC DNA]</scope>
    <source>
        <strain evidence="2 3">KCTC 33148</strain>
    </source>
</reference>
<evidence type="ECO:0000313" key="3">
    <source>
        <dbReference type="Proteomes" id="UP000270021"/>
    </source>
</evidence>
<dbReference type="EMBL" id="CP034438">
    <property type="protein sequence ID" value="AZN30557.1"/>
    <property type="molecule type" value="Genomic_DNA"/>
</dbReference>
<dbReference type="KEGG" id="fsl:EJO69_09755"/>
<gene>
    <name evidence="2" type="ORF">EJO69_09755</name>
</gene>
<dbReference type="RefSeq" id="WP_126041400.1">
    <property type="nucleotide sequence ID" value="NZ_CP034438.1"/>
</dbReference>
<organism evidence="2 3">
    <name type="scientific">Flaviflexus salsibiostraticola</name>
    <dbReference type="NCBI Taxonomy" id="1282737"/>
    <lineage>
        <taxon>Bacteria</taxon>
        <taxon>Bacillati</taxon>
        <taxon>Actinomycetota</taxon>
        <taxon>Actinomycetes</taxon>
        <taxon>Actinomycetales</taxon>
        <taxon>Actinomycetaceae</taxon>
        <taxon>Flaviflexus</taxon>
    </lineage>
</organism>
<dbReference type="AlphaFoldDB" id="A0A3S8ZAS0"/>
<feature type="compositionally biased region" description="Basic and acidic residues" evidence="1">
    <location>
        <begin position="17"/>
        <end position="35"/>
    </location>
</feature>
<dbReference type="Proteomes" id="UP000270021">
    <property type="component" value="Chromosome"/>
</dbReference>